<keyword evidence="2" id="KW-0547">Nucleotide-binding</keyword>
<dbReference type="SUPFAM" id="SSF109604">
    <property type="entry name" value="HD-domain/PDEase-like"/>
    <property type="match status" value="1"/>
</dbReference>
<evidence type="ECO:0000256" key="1">
    <source>
        <dbReference type="ARBA" id="ARBA00022598"/>
    </source>
</evidence>
<dbReference type="InterPro" id="IPR006195">
    <property type="entry name" value="aa-tRNA-synth_II"/>
</dbReference>
<organism evidence="6 7">
    <name type="scientific">Candidatus Magasanikbacteria bacterium CG10_big_fil_rev_8_21_14_0_10_38_6</name>
    <dbReference type="NCBI Taxonomy" id="1974647"/>
    <lineage>
        <taxon>Bacteria</taxon>
        <taxon>Candidatus Magasanikiibacteriota</taxon>
    </lineage>
</organism>
<dbReference type="Gene3D" id="3.30.930.10">
    <property type="entry name" value="Bira Bifunctional Protein, Domain 2"/>
    <property type="match status" value="1"/>
</dbReference>
<feature type="non-terminal residue" evidence="6">
    <location>
        <position position="1"/>
    </location>
</feature>
<dbReference type="GO" id="GO:0005524">
    <property type="term" value="F:ATP binding"/>
    <property type="evidence" value="ECO:0007669"/>
    <property type="project" value="UniProtKB-KW"/>
</dbReference>
<evidence type="ECO:0000256" key="3">
    <source>
        <dbReference type="ARBA" id="ARBA00022840"/>
    </source>
</evidence>
<keyword evidence="3" id="KW-0067">ATP-binding</keyword>
<dbReference type="EMBL" id="PFBW01000054">
    <property type="protein sequence ID" value="PIR77662.1"/>
    <property type="molecule type" value="Genomic_DNA"/>
</dbReference>
<feature type="region of interest" description="Disordered" evidence="4">
    <location>
        <begin position="257"/>
        <end position="285"/>
    </location>
</feature>
<accession>A0A2M6P1Q4</accession>
<proteinExistence type="predicted"/>
<name>A0A2M6P1Q4_9BACT</name>
<dbReference type="InterPro" id="IPR004364">
    <property type="entry name" value="Aa-tRNA-synt_II"/>
</dbReference>
<dbReference type="AlphaFoldDB" id="A0A2M6P1Q4"/>
<evidence type="ECO:0000256" key="2">
    <source>
        <dbReference type="ARBA" id="ARBA00022741"/>
    </source>
</evidence>
<keyword evidence="1" id="KW-0436">Ligase</keyword>
<dbReference type="Pfam" id="PF00152">
    <property type="entry name" value="tRNA-synt_2"/>
    <property type="match status" value="1"/>
</dbReference>
<feature type="domain" description="Aminoacyl-transfer RNA synthetases class-II family profile" evidence="5">
    <location>
        <begin position="1"/>
        <end position="252"/>
    </location>
</feature>
<feature type="compositionally biased region" description="Basic and acidic residues" evidence="4">
    <location>
        <begin position="257"/>
        <end position="268"/>
    </location>
</feature>
<gene>
    <name evidence="6" type="ORF">COU30_01265</name>
</gene>
<dbReference type="SUPFAM" id="SSF55681">
    <property type="entry name" value="Class II aaRS and biotin synthetases"/>
    <property type="match status" value="1"/>
</dbReference>
<feature type="compositionally biased region" description="Polar residues" evidence="4">
    <location>
        <begin position="269"/>
        <end position="285"/>
    </location>
</feature>
<dbReference type="PRINTS" id="PR00982">
    <property type="entry name" value="TRNASYNTHLYS"/>
</dbReference>
<comment type="caution">
    <text evidence="6">The sequence shown here is derived from an EMBL/GenBank/DDBJ whole genome shotgun (WGS) entry which is preliminary data.</text>
</comment>
<sequence length="476" mass="54114">GGFEKTFEIGRAFRNEGVSHQHNPEFTMIEFYWAYANLEDNIKLHEELLPFVIEKSIDTLKVEHEGHTINFQAPYPRITFHDAVVEHSGIDINNYDNADSLAAAMKEKGYTVEKGESRRSLLDSLYKQAARPNIIQPTFVLDYPVELKPLAKKAKDPRYTDMFQLVVSGFELSNSYTELNDPIDQRERFEDQAACAAAGDAEAMDYDHDYVEALEHGMPPTTGTGIGIDRFTALITGSHTIREVTAFPLMKPLDMEHETKKPEQKNTETTKPQQQEDTIGRSTTDLPMSRDEAWQLVLQYNEDEADLHHYRESEVVMRALARRLGRNEEYWGMLGMLHDIDWGLTKHEPKTHLTKMPQLLGEAGFSEQFMQDVLSHGYGCECANLDNMTRDCEIQYALAAGETITGLVYATARMRPDKIASLNLKSLKKKFTNEKFAAKVNREVIKECEKLGIPLDEFLQLAIDAIREIADEIGLA</sequence>
<dbReference type="GO" id="GO:0000049">
    <property type="term" value="F:tRNA binding"/>
    <property type="evidence" value="ECO:0007669"/>
    <property type="project" value="TreeGrafter"/>
</dbReference>
<reference evidence="7" key="1">
    <citation type="submission" date="2017-09" db="EMBL/GenBank/DDBJ databases">
        <title>Depth-based differentiation of microbial function through sediment-hosted aquifers and enrichment of novel symbionts in the deep terrestrial subsurface.</title>
        <authorList>
            <person name="Probst A.J."/>
            <person name="Ladd B."/>
            <person name="Jarett J.K."/>
            <person name="Geller-Mcgrath D.E."/>
            <person name="Sieber C.M.K."/>
            <person name="Emerson J.B."/>
            <person name="Anantharaman K."/>
            <person name="Thomas B.C."/>
            <person name="Malmstrom R."/>
            <person name="Stieglmeier M."/>
            <person name="Klingl A."/>
            <person name="Woyke T."/>
            <person name="Ryan C.M."/>
            <person name="Banfield J.F."/>
        </authorList>
    </citation>
    <scope>NUCLEOTIDE SEQUENCE [LARGE SCALE GENOMIC DNA]</scope>
</reference>
<dbReference type="GO" id="GO:0006430">
    <property type="term" value="P:lysyl-tRNA aminoacylation"/>
    <property type="evidence" value="ECO:0007669"/>
    <property type="project" value="InterPro"/>
</dbReference>
<dbReference type="PANTHER" id="PTHR42918:SF15">
    <property type="entry name" value="LYSINE--TRNA LIGASE, CHLOROPLASTIC_MITOCHONDRIAL"/>
    <property type="match status" value="1"/>
</dbReference>
<dbReference type="PANTHER" id="PTHR42918">
    <property type="entry name" value="LYSYL-TRNA SYNTHETASE"/>
    <property type="match status" value="1"/>
</dbReference>
<evidence type="ECO:0000313" key="6">
    <source>
        <dbReference type="EMBL" id="PIR77662.1"/>
    </source>
</evidence>
<dbReference type="GO" id="GO:0005829">
    <property type="term" value="C:cytosol"/>
    <property type="evidence" value="ECO:0007669"/>
    <property type="project" value="TreeGrafter"/>
</dbReference>
<dbReference type="InterPro" id="IPR018149">
    <property type="entry name" value="Lys-tRNA-synth_II_C"/>
</dbReference>
<protein>
    <recommendedName>
        <fullName evidence="5">Aminoacyl-transfer RNA synthetases class-II family profile domain-containing protein</fullName>
    </recommendedName>
</protein>
<evidence type="ECO:0000256" key="4">
    <source>
        <dbReference type="SAM" id="MobiDB-lite"/>
    </source>
</evidence>
<dbReference type="GO" id="GO:0004824">
    <property type="term" value="F:lysine-tRNA ligase activity"/>
    <property type="evidence" value="ECO:0007669"/>
    <property type="project" value="InterPro"/>
</dbReference>
<dbReference type="InterPro" id="IPR045864">
    <property type="entry name" value="aa-tRNA-synth_II/BPL/LPL"/>
</dbReference>
<evidence type="ECO:0000313" key="7">
    <source>
        <dbReference type="Proteomes" id="UP000228528"/>
    </source>
</evidence>
<dbReference type="PROSITE" id="PS50862">
    <property type="entry name" value="AA_TRNA_LIGASE_II"/>
    <property type="match status" value="1"/>
</dbReference>
<evidence type="ECO:0000259" key="5">
    <source>
        <dbReference type="PROSITE" id="PS50862"/>
    </source>
</evidence>
<dbReference type="Proteomes" id="UP000228528">
    <property type="component" value="Unassembled WGS sequence"/>
</dbReference>